<accession>A0A8J3KWR9</accession>
<reference evidence="2 3" key="1">
    <citation type="submission" date="2021-01" db="EMBL/GenBank/DDBJ databases">
        <title>Whole genome shotgun sequence of Catellatospora coxensis NBRC 107359.</title>
        <authorList>
            <person name="Komaki H."/>
            <person name="Tamura T."/>
        </authorList>
    </citation>
    <scope>NUCLEOTIDE SEQUENCE [LARGE SCALE GENOMIC DNA]</scope>
    <source>
        <strain evidence="2 3">NBRC 107359</strain>
    </source>
</reference>
<dbReference type="AlphaFoldDB" id="A0A8J3KWR9"/>
<dbReference type="EMBL" id="BONI01000007">
    <property type="protein sequence ID" value="GIG04521.1"/>
    <property type="molecule type" value="Genomic_DNA"/>
</dbReference>
<proteinExistence type="predicted"/>
<comment type="caution">
    <text evidence="2">The sequence shown here is derived from an EMBL/GenBank/DDBJ whole genome shotgun (WGS) entry which is preliminary data.</text>
</comment>
<evidence type="ECO:0000313" key="3">
    <source>
        <dbReference type="Proteomes" id="UP000630887"/>
    </source>
</evidence>
<feature type="region of interest" description="Disordered" evidence="1">
    <location>
        <begin position="183"/>
        <end position="227"/>
    </location>
</feature>
<gene>
    <name evidence="2" type="ORF">Cco03nite_12210</name>
</gene>
<dbReference type="Proteomes" id="UP000630887">
    <property type="component" value="Unassembled WGS sequence"/>
</dbReference>
<organism evidence="2 3">
    <name type="scientific">Catellatospora coxensis</name>
    <dbReference type="NCBI Taxonomy" id="310354"/>
    <lineage>
        <taxon>Bacteria</taxon>
        <taxon>Bacillati</taxon>
        <taxon>Actinomycetota</taxon>
        <taxon>Actinomycetes</taxon>
        <taxon>Micromonosporales</taxon>
        <taxon>Micromonosporaceae</taxon>
        <taxon>Catellatospora</taxon>
    </lineage>
</organism>
<feature type="compositionally biased region" description="Pro residues" evidence="1">
    <location>
        <begin position="213"/>
        <end position="227"/>
    </location>
</feature>
<sequence length="407" mass="44057">MLRHEGGYTATSQDALTRWPTQGRTNWVAVDPPRVWDMLRHEDDELGWEQVKGLRAMASLLMAQADKLTRQRDTLARMWPADQSQAAAMALRRLDILIASMRQDSEDAIQNALAIDGIMAATAKAKREVHKIVQAWELTTNDGGPEWWDREATRLSYLTEQTMDATERAIREHRSQIVSPAPQSIQTSAGLEAPPPPPPPTTSTTTRDSTVGPPRPRALIVPPPVPGRPPFIEPLPSDTGPDLQGYIPPAPALPGQPVSMLPISPGSPYAPYGGAYVLPGPGVGQNGYVVALPPAGSGAAATVYTPPRTSSAGMPGMMPIPMGGPGQTTQSGDGAYRRTANTRWEIAYGVSPVIQPGHSTETREPSAQETEETFRQWFTQSAMPWRLDSEPMAQAPIVTIRRGVPHS</sequence>
<keyword evidence="3" id="KW-1185">Reference proteome</keyword>
<name>A0A8J3KWR9_9ACTN</name>
<protein>
    <submittedName>
        <fullName evidence="2">Uncharacterized protein</fullName>
    </submittedName>
</protein>
<evidence type="ECO:0000313" key="2">
    <source>
        <dbReference type="EMBL" id="GIG04521.1"/>
    </source>
</evidence>
<evidence type="ECO:0000256" key="1">
    <source>
        <dbReference type="SAM" id="MobiDB-lite"/>
    </source>
</evidence>